<name>A0A9C5YX40_9MUSC</name>
<dbReference type="InterPro" id="IPR002076">
    <property type="entry name" value="ELO_fam"/>
</dbReference>
<feature type="transmembrane region" description="Helical" evidence="10">
    <location>
        <begin position="63"/>
        <end position="82"/>
    </location>
</feature>
<reference evidence="12" key="1">
    <citation type="submission" date="2025-08" db="UniProtKB">
        <authorList>
            <consortium name="RefSeq"/>
        </authorList>
    </citation>
    <scope>IDENTIFICATION</scope>
    <source>
        <tissue evidence="12">Whole body pupa</tissue>
    </source>
</reference>
<keyword evidence="8 10" id="KW-0472">Membrane</keyword>
<keyword evidence="2 10" id="KW-0444">Lipid biosynthesis</keyword>
<keyword evidence="9 10" id="KW-0275">Fatty acid biosynthesis</keyword>
<dbReference type="PANTHER" id="PTHR11157:SF103">
    <property type="entry name" value="ELONGATION OF VERY LONG CHAIN FATTY ACIDS PROTEIN"/>
    <property type="match status" value="1"/>
</dbReference>
<feature type="transmembrane region" description="Helical" evidence="10">
    <location>
        <begin position="143"/>
        <end position="160"/>
    </location>
</feature>
<accession>A0A9C5YX40</accession>
<sequence>MGYSVTELAALVYRSKDSRAHEWFLMSSPMKPTALVLAYILIVVRIGPGLMKDRAPYNLKYILTIYNIFQMIFNSYLFIMVWNEMQAIRSLMISNCQIDRTDEKLLECLSFGWLYLINKVVDLFDTIFMILRKKNDQITFLHVYHHSIMIYLTWFGIKYMGVREEFGIIITINTAIHVIMYFYYLVAAMGPQYQKYLRWKIYITKIQIGQFLMAPLYIFASVVKGCQISKPYTFWVTIHACIFIYLFVDFYRKAYKKSSG</sequence>
<dbReference type="PANTHER" id="PTHR11157">
    <property type="entry name" value="FATTY ACID ACYL TRANSFERASE-RELATED"/>
    <property type="match status" value="1"/>
</dbReference>
<comment type="subcellular location">
    <subcellularLocation>
        <location evidence="1">Membrane</location>
        <topology evidence="1">Multi-pass membrane protein</topology>
    </subcellularLocation>
</comment>
<feature type="transmembrane region" description="Helical" evidence="10">
    <location>
        <begin position="166"/>
        <end position="187"/>
    </location>
</feature>
<keyword evidence="6 10" id="KW-1133">Transmembrane helix</keyword>
<keyword evidence="3 10" id="KW-0808">Transferase</keyword>
<comment type="catalytic activity">
    <reaction evidence="10">
        <text>a very-long-chain acyl-CoA + malonyl-CoA + H(+) = a very-long-chain 3-oxoacyl-CoA + CO2 + CoA</text>
        <dbReference type="Rhea" id="RHEA:32727"/>
        <dbReference type="ChEBI" id="CHEBI:15378"/>
        <dbReference type="ChEBI" id="CHEBI:16526"/>
        <dbReference type="ChEBI" id="CHEBI:57287"/>
        <dbReference type="ChEBI" id="CHEBI:57384"/>
        <dbReference type="ChEBI" id="CHEBI:90725"/>
        <dbReference type="ChEBI" id="CHEBI:90736"/>
        <dbReference type="EC" id="2.3.1.199"/>
    </reaction>
</comment>
<protein>
    <recommendedName>
        <fullName evidence="10">Elongation of very long chain fatty acids protein</fullName>
        <ecNumber evidence="10">2.3.1.199</ecNumber>
    </recommendedName>
    <alternativeName>
        <fullName evidence="10">Very-long-chain 3-oxoacyl-CoA synthase</fullName>
    </alternativeName>
</protein>
<keyword evidence="4 10" id="KW-0812">Transmembrane</keyword>
<evidence type="ECO:0000256" key="9">
    <source>
        <dbReference type="ARBA" id="ARBA00023160"/>
    </source>
</evidence>
<evidence type="ECO:0000256" key="4">
    <source>
        <dbReference type="ARBA" id="ARBA00022692"/>
    </source>
</evidence>
<evidence type="ECO:0000313" key="12">
    <source>
        <dbReference type="RefSeq" id="XP_037890820.1"/>
    </source>
</evidence>
<dbReference type="AlphaFoldDB" id="A0A9C5YX40"/>
<dbReference type="GO" id="GO:0034626">
    <property type="term" value="P:fatty acid elongation, polyunsaturated fatty acid"/>
    <property type="evidence" value="ECO:0007669"/>
    <property type="project" value="TreeGrafter"/>
</dbReference>
<feature type="non-terminal residue" evidence="12">
    <location>
        <position position="260"/>
    </location>
</feature>
<evidence type="ECO:0000256" key="3">
    <source>
        <dbReference type="ARBA" id="ARBA00022679"/>
    </source>
</evidence>
<feature type="transmembrane region" description="Helical" evidence="10">
    <location>
        <begin position="232"/>
        <end position="251"/>
    </location>
</feature>
<evidence type="ECO:0000313" key="11">
    <source>
        <dbReference type="Proteomes" id="UP000092443"/>
    </source>
</evidence>
<gene>
    <name evidence="12" type="primary">LOC119638228</name>
</gene>
<dbReference type="Proteomes" id="UP000092443">
    <property type="component" value="Unplaced"/>
</dbReference>
<proteinExistence type="inferred from homology"/>
<evidence type="ECO:0000256" key="6">
    <source>
        <dbReference type="ARBA" id="ARBA00022989"/>
    </source>
</evidence>
<feature type="transmembrane region" description="Helical" evidence="10">
    <location>
        <begin position="199"/>
        <end position="220"/>
    </location>
</feature>
<dbReference type="GeneID" id="119638228"/>
<feature type="transmembrane region" description="Helical" evidence="10">
    <location>
        <begin position="33"/>
        <end position="51"/>
    </location>
</feature>
<dbReference type="GO" id="GO:0034625">
    <property type="term" value="P:fatty acid elongation, monounsaturated fatty acid"/>
    <property type="evidence" value="ECO:0007669"/>
    <property type="project" value="TreeGrafter"/>
</dbReference>
<dbReference type="EC" id="2.3.1.199" evidence="10"/>
<dbReference type="RefSeq" id="XP_037890820.1">
    <property type="nucleotide sequence ID" value="XM_038034892.1"/>
</dbReference>
<evidence type="ECO:0000256" key="10">
    <source>
        <dbReference type="RuleBase" id="RU361115"/>
    </source>
</evidence>
<keyword evidence="11" id="KW-1185">Reference proteome</keyword>
<dbReference type="GO" id="GO:0009922">
    <property type="term" value="F:fatty acid elongase activity"/>
    <property type="evidence" value="ECO:0007669"/>
    <property type="project" value="UniProtKB-EC"/>
</dbReference>
<dbReference type="GO" id="GO:0019367">
    <property type="term" value="P:fatty acid elongation, saturated fatty acid"/>
    <property type="evidence" value="ECO:0007669"/>
    <property type="project" value="TreeGrafter"/>
</dbReference>
<evidence type="ECO:0000256" key="2">
    <source>
        <dbReference type="ARBA" id="ARBA00022516"/>
    </source>
</evidence>
<organism evidence="11 12">
    <name type="scientific">Glossina fuscipes</name>
    <dbReference type="NCBI Taxonomy" id="7396"/>
    <lineage>
        <taxon>Eukaryota</taxon>
        <taxon>Metazoa</taxon>
        <taxon>Ecdysozoa</taxon>
        <taxon>Arthropoda</taxon>
        <taxon>Hexapoda</taxon>
        <taxon>Insecta</taxon>
        <taxon>Pterygota</taxon>
        <taxon>Neoptera</taxon>
        <taxon>Endopterygota</taxon>
        <taxon>Diptera</taxon>
        <taxon>Brachycera</taxon>
        <taxon>Muscomorpha</taxon>
        <taxon>Hippoboscoidea</taxon>
        <taxon>Glossinidae</taxon>
        <taxon>Glossina</taxon>
    </lineage>
</organism>
<dbReference type="PROSITE" id="PS01188">
    <property type="entry name" value="ELO"/>
    <property type="match status" value="1"/>
</dbReference>
<dbReference type="GO" id="GO:0042761">
    <property type="term" value="P:very long-chain fatty acid biosynthetic process"/>
    <property type="evidence" value="ECO:0007669"/>
    <property type="project" value="TreeGrafter"/>
</dbReference>
<dbReference type="GO" id="GO:0005789">
    <property type="term" value="C:endoplasmic reticulum membrane"/>
    <property type="evidence" value="ECO:0007669"/>
    <property type="project" value="TreeGrafter"/>
</dbReference>
<evidence type="ECO:0000256" key="1">
    <source>
        <dbReference type="ARBA" id="ARBA00004141"/>
    </source>
</evidence>
<comment type="similarity">
    <text evidence="10">Belongs to the ELO family.</text>
</comment>
<dbReference type="Pfam" id="PF01151">
    <property type="entry name" value="ELO"/>
    <property type="match status" value="1"/>
</dbReference>
<evidence type="ECO:0000256" key="5">
    <source>
        <dbReference type="ARBA" id="ARBA00022832"/>
    </source>
</evidence>
<dbReference type="GO" id="GO:0030148">
    <property type="term" value="P:sphingolipid biosynthetic process"/>
    <property type="evidence" value="ECO:0007669"/>
    <property type="project" value="TreeGrafter"/>
</dbReference>
<keyword evidence="7 10" id="KW-0443">Lipid metabolism</keyword>
<evidence type="ECO:0000256" key="8">
    <source>
        <dbReference type="ARBA" id="ARBA00023136"/>
    </source>
</evidence>
<evidence type="ECO:0000256" key="7">
    <source>
        <dbReference type="ARBA" id="ARBA00023098"/>
    </source>
</evidence>
<dbReference type="InterPro" id="IPR030457">
    <property type="entry name" value="ELO_CS"/>
</dbReference>
<dbReference type="KEGG" id="gfs:119638228"/>
<keyword evidence="5 10" id="KW-0276">Fatty acid metabolism</keyword>